<dbReference type="GO" id="GO:0016788">
    <property type="term" value="F:hydrolase activity, acting on ester bonds"/>
    <property type="evidence" value="ECO:0007669"/>
    <property type="project" value="UniProtKB-UniRule"/>
</dbReference>
<dbReference type="InterPro" id="IPR012337">
    <property type="entry name" value="RNaseH-like_sf"/>
</dbReference>
<evidence type="ECO:0000256" key="5">
    <source>
        <dbReference type="HAMAP-Rule" id="MF_00651"/>
    </source>
</evidence>
<dbReference type="Gene3D" id="3.30.420.140">
    <property type="entry name" value="YqgF/RNase H-like domain"/>
    <property type="match status" value="1"/>
</dbReference>
<comment type="caution">
    <text evidence="7">The sequence shown here is derived from an EMBL/GenBank/DDBJ whole genome shotgun (WGS) entry which is preliminary data.</text>
</comment>
<evidence type="ECO:0000259" key="6">
    <source>
        <dbReference type="SMART" id="SM00732"/>
    </source>
</evidence>
<keyword evidence="3 5" id="KW-0540">Nuclease</keyword>
<name>A0A1G1L2L1_9BACT</name>
<dbReference type="GO" id="GO:0005829">
    <property type="term" value="C:cytosol"/>
    <property type="evidence" value="ECO:0007669"/>
    <property type="project" value="TreeGrafter"/>
</dbReference>
<evidence type="ECO:0000256" key="2">
    <source>
        <dbReference type="ARBA" id="ARBA00022517"/>
    </source>
</evidence>
<evidence type="ECO:0000313" key="8">
    <source>
        <dbReference type="Proteomes" id="UP000178187"/>
    </source>
</evidence>
<evidence type="ECO:0000256" key="4">
    <source>
        <dbReference type="ARBA" id="ARBA00022801"/>
    </source>
</evidence>
<evidence type="ECO:0000313" key="7">
    <source>
        <dbReference type="EMBL" id="OGW99390.1"/>
    </source>
</evidence>
<comment type="similarity">
    <text evidence="5">Belongs to the YqgF HJR family.</text>
</comment>
<dbReference type="GO" id="GO:0000967">
    <property type="term" value="P:rRNA 5'-end processing"/>
    <property type="evidence" value="ECO:0007669"/>
    <property type="project" value="UniProtKB-UniRule"/>
</dbReference>
<keyword evidence="7" id="KW-0547">Nucleotide-binding</keyword>
<dbReference type="GO" id="GO:0004518">
    <property type="term" value="F:nuclease activity"/>
    <property type="evidence" value="ECO:0007669"/>
    <property type="project" value="UniProtKB-KW"/>
</dbReference>
<protein>
    <recommendedName>
        <fullName evidence="5">Putative pre-16S rRNA nuclease</fullName>
        <ecNumber evidence="5">3.1.-.-</ecNumber>
    </recommendedName>
</protein>
<comment type="function">
    <text evidence="5">Could be a nuclease involved in processing of the 5'-end of pre-16S rRNA.</text>
</comment>
<dbReference type="SUPFAM" id="SSF53098">
    <property type="entry name" value="Ribonuclease H-like"/>
    <property type="match status" value="1"/>
</dbReference>
<evidence type="ECO:0000256" key="3">
    <source>
        <dbReference type="ARBA" id="ARBA00022722"/>
    </source>
</evidence>
<dbReference type="PANTHER" id="PTHR33317:SF4">
    <property type="entry name" value="POLYNUCLEOTIDYL TRANSFERASE, RIBONUCLEASE H-LIKE SUPERFAMILY PROTEIN"/>
    <property type="match status" value="1"/>
</dbReference>
<keyword evidence="1 5" id="KW-0963">Cytoplasm</keyword>
<dbReference type="EC" id="3.1.-.-" evidence="5"/>
<keyword evidence="4 5" id="KW-0378">Hydrolase</keyword>
<keyword evidence="7" id="KW-0347">Helicase</keyword>
<dbReference type="InterPro" id="IPR005227">
    <property type="entry name" value="YqgF"/>
</dbReference>
<evidence type="ECO:0000256" key="1">
    <source>
        <dbReference type="ARBA" id="ARBA00022490"/>
    </source>
</evidence>
<proteinExistence type="inferred from homology"/>
<keyword evidence="2 5" id="KW-0690">Ribosome biogenesis</keyword>
<dbReference type="GO" id="GO:0004386">
    <property type="term" value="F:helicase activity"/>
    <property type="evidence" value="ECO:0007669"/>
    <property type="project" value="UniProtKB-KW"/>
</dbReference>
<feature type="domain" description="YqgF/RNase H-like" evidence="6">
    <location>
        <begin position="1"/>
        <end position="101"/>
    </location>
</feature>
<organism evidence="7 8">
    <name type="scientific">Candidatus Danuiimicrobium aquiferis</name>
    <dbReference type="NCBI Taxonomy" id="1801832"/>
    <lineage>
        <taxon>Bacteria</taxon>
        <taxon>Pseudomonadati</taxon>
        <taxon>Candidatus Omnitrophota</taxon>
        <taxon>Candidatus Danuiimicrobium</taxon>
    </lineage>
</organism>
<gene>
    <name evidence="7" type="ORF">A3G33_06800</name>
</gene>
<keyword evidence="7" id="KW-0067">ATP-binding</keyword>
<dbReference type="CDD" id="cd16964">
    <property type="entry name" value="YqgF"/>
    <property type="match status" value="1"/>
</dbReference>
<dbReference type="AlphaFoldDB" id="A0A1G1L2L1"/>
<sequence>MSILGLDIGEKRIGVAASDELLFMAHPVGMIEHTSKKDTLQQIKRIVDDYKAQKIVVGLPKTMKGEIGTKAEEILKFVEFLKPRLACEIVTWDERFTTVQAERKLLEHDVSRAKRREKRDQLAAEFMLQSYLDYLKGTV</sequence>
<dbReference type="Proteomes" id="UP000178187">
    <property type="component" value="Unassembled WGS sequence"/>
</dbReference>
<accession>A0A1G1L2L1</accession>
<dbReference type="SMART" id="SM00732">
    <property type="entry name" value="YqgFc"/>
    <property type="match status" value="1"/>
</dbReference>
<dbReference type="InterPro" id="IPR037027">
    <property type="entry name" value="YqgF/RNaseH-like_dom_sf"/>
</dbReference>
<dbReference type="EMBL" id="MHFR01000008">
    <property type="protein sequence ID" value="OGW99390.1"/>
    <property type="molecule type" value="Genomic_DNA"/>
</dbReference>
<reference evidence="7 8" key="1">
    <citation type="journal article" date="2016" name="Nat. Commun.">
        <title>Thousands of microbial genomes shed light on interconnected biogeochemical processes in an aquifer system.</title>
        <authorList>
            <person name="Anantharaman K."/>
            <person name="Brown C.T."/>
            <person name="Hug L.A."/>
            <person name="Sharon I."/>
            <person name="Castelle C.J."/>
            <person name="Probst A.J."/>
            <person name="Thomas B.C."/>
            <person name="Singh A."/>
            <person name="Wilkins M.J."/>
            <person name="Karaoz U."/>
            <person name="Brodie E.L."/>
            <person name="Williams K.H."/>
            <person name="Hubbard S.S."/>
            <person name="Banfield J.F."/>
        </authorList>
    </citation>
    <scope>NUCLEOTIDE SEQUENCE [LARGE SCALE GENOMIC DNA]</scope>
</reference>
<dbReference type="NCBIfam" id="TIGR00250">
    <property type="entry name" value="RNAse_H_YqgF"/>
    <property type="match status" value="1"/>
</dbReference>
<dbReference type="PANTHER" id="PTHR33317">
    <property type="entry name" value="POLYNUCLEOTIDYL TRANSFERASE, RIBONUCLEASE H-LIKE SUPERFAMILY PROTEIN"/>
    <property type="match status" value="1"/>
</dbReference>
<dbReference type="Pfam" id="PF03652">
    <property type="entry name" value="RuvX"/>
    <property type="match status" value="1"/>
</dbReference>
<dbReference type="HAMAP" id="MF_00651">
    <property type="entry name" value="Nuclease_YqgF"/>
    <property type="match status" value="1"/>
</dbReference>
<comment type="subcellular location">
    <subcellularLocation>
        <location evidence="5">Cytoplasm</location>
    </subcellularLocation>
</comment>
<dbReference type="InterPro" id="IPR006641">
    <property type="entry name" value="YqgF/RNaseH-like_dom"/>
</dbReference>